<keyword evidence="4" id="KW-0175">Coiled coil</keyword>
<keyword evidence="2" id="KW-0862">Zinc</keyword>
<evidence type="ECO:0000256" key="5">
    <source>
        <dbReference type="SAM" id="MobiDB-lite"/>
    </source>
</evidence>
<keyword evidence="8" id="KW-1185">Reference proteome</keyword>
<feature type="domain" description="RING-type" evidence="6">
    <location>
        <begin position="284"/>
        <end position="333"/>
    </location>
</feature>
<name>A0AAV5UAE5_9BILA</name>
<feature type="coiled-coil region" evidence="4">
    <location>
        <begin position="246"/>
        <end position="278"/>
    </location>
</feature>
<proteinExistence type="predicted"/>
<sequence length="352" mass="39609">MAPRRPARAAASTSSSASISASAAASSSLAAGRSRRIVRKPAPGTRTIFSRDKELIAQAREQFNARQRDGAATATRRPLDLAMDPNFSQVTPGRRLTEEEKMQREVQDLIDDIGQDDRDPKYLKFLFSLDETMEEEESDDSDFDGETEMEKGGKEDERASSESEDSDDSKDSECESIDDEDEEIGEEEDEEEEKEGNDEPRNEHSALLRRFVSGELSDSDEEDYEPRAEEVDESSDEEEGDEFVLIDEEENAAAKLAEEKLRKKEDKEERTNKNLLRTAEYGACTLCAEDTVVDPVGCVLCANFIGCRKCSNRWYRSSKANSDDHIAKCPLCRQMWPAETPDVKEMKIIVQK</sequence>
<dbReference type="AlphaFoldDB" id="A0AAV5UAE5"/>
<gene>
    <name evidence="7" type="ORF">PENTCL1PPCAC_26030</name>
</gene>
<dbReference type="PROSITE" id="PS50089">
    <property type="entry name" value="ZF_RING_2"/>
    <property type="match status" value="1"/>
</dbReference>
<comment type="caution">
    <text evidence="7">The sequence shown here is derived from an EMBL/GenBank/DDBJ whole genome shotgun (WGS) entry which is preliminary data.</text>
</comment>
<dbReference type="PANTHER" id="PTHR21578:SF9">
    <property type="entry name" value="RING-TYPE DOMAIN-CONTAINING PROTEIN"/>
    <property type="match status" value="1"/>
</dbReference>
<feature type="region of interest" description="Disordered" evidence="5">
    <location>
        <begin position="127"/>
        <end position="241"/>
    </location>
</feature>
<dbReference type="GO" id="GO:0008270">
    <property type="term" value="F:zinc ion binding"/>
    <property type="evidence" value="ECO:0007669"/>
    <property type="project" value="UniProtKB-KW"/>
</dbReference>
<feature type="region of interest" description="Disordered" evidence="5">
    <location>
        <begin position="1"/>
        <end position="43"/>
    </location>
</feature>
<evidence type="ECO:0000313" key="8">
    <source>
        <dbReference type="Proteomes" id="UP001432027"/>
    </source>
</evidence>
<feature type="compositionally biased region" description="Low complexity" evidence="5">
    <location>
        <begin position="8"/>
        <end position="32"/>
    </location>
</feature>
<evidence type="ECO:0000256" key="3">
    <source>
        <dbReference type="PROSITE-ProRule" id="PRU00175"/>
    </source>
</evidence>
<keyword evidence="1 3" id="KW-0863">Zinc-finger</keyword>
<dbReference type="PANTHER" id="PTHR21578">
    <property type="entry name" value="PROTEIN CBG03826"/>
    <property type="match status" value="1"/>
</dbReference>
<dbReference type="Proteomes" id="UP001432027">
    <property type="component" value="Unassembled WGS sequence"/>
</dbReference>
<evidence type="ECO:0000256" key="1">
    <source>
        <dbReference type="ARBA" id="ARBA00022771"/>
    </source>
</evidence>
<evidence type="ECO:0000313" key="7">
    <source>
        <dbReference type="EMBL" id="GMT03856.1"/>
    </source>
</evidence>
<feature type="compositionally biased region" description="Acidic residues" evidence="5">
    <location>
        <begin position="131"/>
        <end position="147"/>
    </location>
</feature>
<feature type="region of interest" description="Disordered" evidence="5">
    <location>
        <begin position="64"/>
        <end position="103"/>
    </location>
</feature>
<dbReference type="SUPFAM" id="SSF57850">
    <property type="entry name" value="RING/U-box"/>
    <property type="match status" value="1"/>
</dbReference>
<reference evidence="7" key="1">
    <citation type="submission" date="2023-10" db="EMBL/GenBank/DDBJ databases">
        <title>Genome assembly of Pristionchus species.</title>
        <authorList>
            <person name="Yoshida K."/>
            <person name="Sommer R.J."/>
        </authorList>
    </citation>
    <scope>NUCLEOTIDE SEQUENCE</scope>
    <source>
        <strain evidence="7">RS0144</strain>
    </source>
</reference>
<dbReference type="EMBL" id="BTSX01000006">
    <property type="protein sequence ID" value="GMT03856.1"/>
    <property type="molecule type" value="Genomic_DNA"/>
</dbReference>
<evidence type="ECO:0000256" key="4">
    <source>
        <dbReference type="SAM" id="Coils"/>
    </source>
</evidence>
<dbReference type="Gene3D" id="3.30.40.10">
    <property type="entry name" value="Zinc/RING finger domain, C3HC4 (zinc finger)"/>
    <property type="match status" value="1"/>
</dbReference>
<feature type="compositionally biased region" description="Acidic residues" evidence="5">
    <location>
        <begin position="217"/>
        <end position="241"/>
    </location>
</feature>
<feature type="compositionally biased region" description="Acidic residues" evidence="5">
    <location>
        <begin position="162"/>
        <end position="196"/>
    </location>
</feature>
<accession>A0AAV5UAE5</accession>
<dbReference type="InterPro" id="IPR001841">
    <property type="entry name" value="Znf_RING"/>
</dbReference>
<feature type="compositionally biased region" description="Basic and acidic residues" evidence="5">
    <location>
        <begin position="197"/>
        <end position="206"/>
    </location>
</feature>
<keyword evidence="1 3" id="KW-0479">Metal-binding</keyword>
<evidence type="ECO:0000259" key="6">
    <source>
        <dbReference type="PROSITE" id="PS50089"/>
    </source>
</evidence>
<organism evidence="7 8">
    <name type="scientific">Pristionchus entomophagus</name>
    <dbReference type="NCBI Taxonomy" id="358040"/>
    <lineage>
        <taxon>Eukaryota</taxon>
        <taxon>Metazoa</taxon>
        <taxon>Ecdysozoa</taxon>
        <taxon>Nematoda</taxon>
        <taxon>Chromadorea</taxon>
        <taxon>Rhabditida</taxon>
        <taxon>Rhabditina</taxon>
        <taxon>Diplogasteromorpha</taxon>
        <taxon>Diplogasteroidea</taxon>
        <taxon>Neodiplogasteridae</taxon>
        <taxon>Pristionchus</taxon>
    </lineage>
</organism>
<evidence type="ECO:0000256" key="2">
    <source>
        <dbReference type="ARBA" id="ARBA00022833"/>
    </source>
</evidence>
<dbReference type="InterPro" id="IPR013083">
    <property type="entry name" value="Znf_RING/FYVE/PHD"/>
</dbReference>
<protein>
    <recommendedName>
        <fullName evidence="6">RING-type domain-containing protein</fullName>
    </recommendedName>
</protein>
<feature type="compositionally biased region" description="Basic and acidic residues" evidence="5">
    <location>
        <begin position="148"/>
        <end position="161"/>
    </location>
</feature>